<evidence type="ECO:0000256" key="2">
    <source>
        <dbReference type="ARBA" id="ARBA00022737"/>
    </source>
</evidence>
<feature type="repeat" description="PPR" evidence="3">
    <location>
        <begin position="383"/>
        <end position="417"/>
    </location>
</feature>
<evidence type="ECO:0000256" key="1">
    <source>
        <dbReference type="ARBA" id="ARBA00007626"/>
    </source>
</evidence>
<dbReference type="PROSITE" id="PS51375">
    <property type="entry name" value="PPR"/>
    <property type="match status" value="8"/>
</dbReference>
<comment type="caution">
    <text evidence="4">The sequence shown here is derived from an EMBL/GenBank/DDBJ whole genome shotgun (WGS) entry which is preliminary data.</text>
</comment>
<dbReference type="Pfam" id="PF01535">
    <property type="entry name" value="PPR"/>
    <property type="match status" value="2"/>
</dbReference>
<sequence>MELQVQFPDAAKAKQCLSLSLSSSSSSLTFGSHVVVPWKPVDRAKQSFSFPFVKSEKRSIQKSKGFQKEAKKDLSRILRTEAAVKGIEKKSNSANSNSLWPKAVLEALDDSIRNNRWESALKIFGLLRKQHWYQPRCQTYTKLLMMLAKCRQPQQASILFEVMLSEGLKPTVDVYTSLVNAYGFSGLLDEAFHTLDDMKSLSDCRPDVVTYSTLINCCSKLHRFDLIDLVLKEMSYLGIQCSTVTYNTIIDGYGKAEMFEQMEKSLMDMIESGHCLPDVFTLNSFIWAYGNAGQIENMEKWYEEFQHMGIRPDIRTFNTLMKSYGKMGMFKKMISVLEFMEKRFYSPAVITFNIIIEMFGREGDIKKMDQFFQKMKNRGLKPNSITYCSLVHGYSKAGLLDKVDSILRQVDNSDVVLDTPFFNCVISAFGHTGYVERMEEMFLTMKERKCKPDKITFATMIQAYKGQGNLEAVRKFEVEIFNLEKIQVEKAKNDSSGSSATQERCNHEVPLLSMASSVAKKHIFLLYGGGDQDLKSQEVSGVSYGDRKQ</sequence>
<gene>
    <name evidence="4" type="ORF">NE237_006398</name>
</gene>
<evidence type="ECO:0000313" key="5">
    <source>
        <dbReference type="Proteomes" id="UP001141806"/>
    </source>
</evidence>
<dbReference type="OrthoDB" id="185373at2759"/>
<evidence type="ECO:0008006" key="6">
    <source>
        <dbReference type="Google" id="ProtNLM"/>
    </source>
</evidence>
<dbReference type="NCBIfam" id="TIGR00756">
    <property type="entry name" value="PPR"/>
    <property type="match status" value="8"/>
</dbReference>
<keyword evidence="2" id="KW-0677">Repeat</keyword>
<protein>
    <recommendedName>
        <fullName evidence="6">Pentatricopeptide repeat-containing protein</fullName>
    </recommendedName>
</protein>
<dbReference type="Proteomes" id="UP001141806">
    <property type="component" value="Unassembled WGS sequence"/>
</dbReference>
<dbReference type="InterPro" id="IPR011990">
    <property type="entry name" value="TPR-like_helical_dom_sf"/>
</dbReference>
<feature type="repeat" description="PPR" evidence="3">
    <location>
        <begin position="278"/>
        <end position="312"/>
    </location>
</feature>
<evidence type="ECO:0000256" key="3">
    <source>
        <dbReference type="PROSITE-ProRule" id="PRU00708"/>
    </source>
</evidence>
<organism evidence="4 5">
    <name type="scientific">Protea cynaroides</name>
    <dbReference type="NCBI Taxonomy" id="273540"/>
    <lineage>
        <taxon>Eukaryota</taxon>
        <taxon>Viridiplantae</taxon>
        <taxon>Streptophyta</taxon>
        <taxon>Embryophyta</taxon>
        <taxon>Tracheophyta</taxon>
        <taxon>Spermatophyta</taxon>
        <taxon>Magnoliopsida</taxon>
        <taxon>Proteales</taxon>
        <taxon>Proteaceae</taxon>
        <taxon>Protea</taxon>
    </lineage>
</organism>
<keyword evidence="5" id="KW-1185">Reference proteome</keyword>
<dbReference type="PANTHER" id="PTHR47874:SF6">
    <property type="entry name" value="PENTATRICOPEPTIDE REPEAT-CONTAINING PROTEIN"/>
    <property type="match status" value="1"/>
</dbReference>
<dbReference type="GO" id="GO:0003729">
    <property type="term" value="F:mRNA binding"/>
    <property type="evidence" value="ECO:0007669"/>
    <property type="project" value="InterPro"/>
</dbReference>
<dbReference type="EMBL" id="JAMYWD010000004">
    <property type="protein sequence ID" value="KAJ4973224.1"/>
    <property type="molecule type" value="Genomic_DNA"/>
</dbReference>
<feature type="repeat" description="PPR" evidence="3">
    <location>
        <begin position="136"/>
        <end position="170"/>
    </location>
</feature>
<dbReference type="PANTHER" id="PTHR47874">
    <property type="entry name" value="EXPRESSED PROTEIN"/>
    <property type="match status" value="1"/>
</dbReference>
<evidence type="ECO:0000313" key="4">
    <source>
        <dbReference type="EMBL" id="KAJ4973224.1"/>
    </source>
</evidence>
<reference evidence="4" key="1">
    <citation type="journal article" date="2023" name="Plant J.">
        <title>The genome of the king protea, Protea cynaroides.</title>
        <authorList>
            <person name="Chang J."/>
            <person name="Duong T.A."/>
            <person name="Schoeman C."/>
            <person name="Ma X."/>
            <person name="Roodt D."/>
            <person name="Barker N."/>
            <person name="Li Z."/>
            <person name="Van de Peer Y."/>
            <person name="Mizrachi E."/>
        </authorList>
    </citation>
    <scope>NUCLEOTIDE SEQUENCE</scope>
    <source>
        <tissue evidence="4">Young leaves</tissue>
    </source>
</reference>
<feature type="repeat" description="PPR" evidence="3">
    <location>
        <begin position="313"/>
        <end position="347"/>
    </location>
</feature>
<feature type="repeat" description="PPR" evidence="3">
    <location>
        <begin position="348"/>
        <end position="382"/>
    </location>
</feature>
<dbReference type="InterPro" id="IPR002885">
    <property type="entry name" value="PPR_rpt"/>
</dbReference>
<dbReference type="Gene3D" id="1.25.40.10">
    <property type="entry name" value="Tetratricopeptide repeat domain"/>
    <property type="match status" value="4"/>
</dbReference>
<dbReference type="InterPro" id="IPR044179">
    <property type="entry name" value="PPR5-like"/>
</dbReference>
<name>A0A9Q0KN32_9MAGN</name>
<feature type="repeat" description="PPR" evidence="3">
    <location>
        <begin position="418"/>
        <end position="452"/>
    </location>
</feature>
<feature type="repeat" description="PPR" evidence="3">
    <location>
        <begin position="207"/>
        <end position="241"/>
    </location>
</feature>
<accession>A0A9Q0KN32</accession>
<dbReference type="Pfam" id="PF13041">
    <property type="entry name" value="PPR_2"/>
    <property type="match status" value="4"/>
</dbReference>
<dbReference type="AlphaFoldDB" id="A0A9Q0KN32"/>
<comment type="similarity">
    <text evidence="1">Belongs to the PPR family. P subfamily.</text>
</comment>
<feature type="repeat" description="PPR" evidence="3">
    <location>
        <begin position="242"/>
        <end position="276"/>
    </location>
</feature>
<proteinExistence type="inferred from homology"/>